<evidence type="ECO:0000256" key="2">
    <source>
        <dbReference type="ARBA" id="ARBA00022946"/>
    </source>
</evidence>
<dbReference type="OrthoDB" id="19619at2759"/>
<evidence type="ECO:0000256" key="4">
    <source>
        <dbReference type="SAM" id="MobiDB-lite"/>
    </source>
</evidence>
<evidence type="ECO:0000313" key="6">
    <source>
        <dbReference type="Proteomes" id="UP000813824"/>
    </source>
</evidence>
<dbReference type="GO" id="GO:0005739">
    <property type="term" value="C:mitochondrion"/>
    <property type="evidence" value="ECO:0007669"/>
    <property type="project" value="UniProtKB-SubCell"/>
</dbReference>
<feature type="compositionally biased region" description="Low complexity" evidence="4">
    <location>
        <begin position="112"/>
        <end position="123"/>
    </location>
</feature>
<keyword evidence="3" id="KW-0496">Mitochondrion</keyword>
<evidence type="ECO:0000256" key="1">
    <source>
        <dbReference type="ARBA" id="ARBA00004173"/>
    </source>
</evidence>
<dbReference type="Proteomes" id="UP000813824">
    <property type="component" value="Unassembled WGS sequence"/>
</dbReference>
<evidence type="ECO:0008006" key="7">
    <source>
        <dbReference type="Google" id="ProtNLM"/>
    </source>
</evidence>
<dbReference type="EMBL" id="JAEVFJ010000041">
    <property type="protein sequence ID" value="KAH8087145.1"/>
    <property type="molecule type" value="Genomic_DNA"/>
</dbReference>
<dbReference type="PANTHER" id="PTHR28554">
    <property type="entry name" value="39S RIBOSOMAL PROTEIN L45, MITOCHONDRIAL"/>
    <property type="match status" value="1"/>
</dbReference>
<comment type="subcellular location">
    <subcellularLocation>
        <location evidence="1">Mitochondrion</location>
    </subcellularLocation>
</comment>
<comment type="caution">
    <text evidence="5">The sequence shown here is derived from an EMBL/GenBank/DDBJ whole genome shotgun (WGS) entry which is preliminary data.</text>
</comment>
<organism evidence="5 6">
    <name type="scientific">Cristinia sonorae</name>
    <dbReference type="NCBI Taxonomy" id="1940300"/>
    <lineage>
        <taxon>Eukaryota</taxon>
        <taxon>Fungi</taxon>
        <taxon>Dikarya</taxon>
        <taxon>Basidiomycota</taxon>
        <taxon>Agaricomycotina</taxon>
        <taxon>Agaricomycetes</taxon>
        <taxon>Agaricomycetidae</taxon>
        <taxon>Agaricales</taxon>
        <taxon>Pleurotineae</taxon>
        <taxon>Stephanosporaceae</taxon>
        <taxon>Cristinia</taxon>
    </lineage>
</organism>
<reference evidence="5" key="1">
    <citation type="journal article" date="2021" name="New Phytol.">
        <title>Evolutionary innovations through gain and loss of genes in the ectomycorrhizal Boletales.</title>
        <authorList>
            <person name="Wu G."/>
            <person name="Miyauchi S."/>
            <person name="Morin E."/>
            <person name="Kuo A."/>
            <person name="Drula E."/>
            <person name="Varga T."/>
            <person name="Kohler A."/>
            <person name="Feng B."/>
            <person name="Cao Y."/>
            <person name="Lipzen A."/>
            <person name="Daum C."/>
            <person name="Hundley H."/>
            <person name="Pangilinan J."/>
            <person name="Johnson J."/>
            <person name="Barry K."/>
            <person name="LaButti K."/>
            <person name="Ng V."/>
            <person name="Ahrendt S."/>
            <person name="Min B."/>
            <person name="Choi I.G."/>
            <person name="Park H."/>
            <person name="Plett J.M."/>
            <person name="Magnuson J."/>
            <person name="Spatafora J.W."/>
            <person name="Nagy L.G."/>
            <person name="Henrissat B."/>
            <person name="Grigoriev I.V."/>
            <person name="Yang Z.L."/>
            <person name="Xu J."/>
            <person name="Martin F.M."/>
        </authorList>
    </citation>
    <scope>NUCLEOTIDE SEQUENCE</scope>
    <source>
        <strain evidence="5">KKN 215</strain>
    </source>
</reference>
<dbReference type="Gene3D" id="3.10.450.240">
    <property type="match status" value="1"/>
</dbReference>
<sequence>MVSKTFRVKNQEVEATDAHTHVRNGIRRQFTVHLDLTRFSNIGLSLCAMDVLIRTTRCRIPRQPLLHYYARRHFSAVSLSKAGTTDRPPHPTAHKTVPEHTRLPQKKPPAPTTVSSPSSPTSPGGRISKPNPVNFRKARMAQVMKEREEGKGLSNEQMLKELEMVTAMSEHVTFDIWAKAIDNLDLYIPLWKDPRKDASLMDHVRAIWNTQVNWFKNIVSLHRMARENSFPGVSVRRAISPELFRIQSTSWLAPFRKTVLNTYLDIQRAVASGDEKTIKKFTVGAHQKRLIDIVRARDPSRVYVWSSEAPAQNEAKVVSIRAFEQHMGQVPPSFGNRLTVQALVRFETMQKLEVYTKKGQLVHSPEPKRVVEYLIFQKRMWYDVPWVVRDQLYEGLQGKVGNL</sequence>
<accession>A0A8K0XLB1</accession>
<keyword evidence="6" id="KW-1185">Reference proteome</keyword>
<dbReference type="InterPro" id="IPR051975">
    <property type="entry name" value="mtLSU_mL45"/>
</dbReference>
<evidence type="ECO:0000313" key="5">
    <source>
        <dbReference type="EMBL" id="KAH8087145.1"/>
    </source>
</evidence>
<dbReference type="PANTHER" id="PTHR28554:SF1">
    <property type="entry name" value="LARGE RIBOSOMAL SUBUNIT PROTEIN ML45"/>
    <property type="match status" value="1"/>
</dbReference>
<dbReference type="InterPro" id="IPR032710">
    <property type="entry name" value="NTF2-like_dom_sf"/>
</dbReference>
<keyword evidence="2" id="KW-0809">Transit peptide</keyword>
<name>A0A8K0XLB1_9AGAR</name>
<feature type="region of interest" description="Disordered" evidence="4">
    <location>
        <begin position="80"/>
        <end position="135"/>
    </location>
</feature>
<dbReference type="AlphaFoldDB" id="A0A8K0XLB1"/>
<proteinExistence type="predicted"/>
<evidence type="ECO:0000256" key="3">
    <source>
        <dbReference type="ARBA" id="ARBA00023128"/>
    </source>
</evidence>
<dbReference type="SUPFAM" id="SSF54427">
    <property type="entry name" value="NTF2-like"/>
    <property type="match status" value="1"/>
</dbReference>
<protein>
    <recommendedName>
        <fullName evidence="7">Tim44-like domain-containing protein</fullName>
    </recommendedName>
</protein>
<gene>
    <name evidence="5" type="ORF">BXZ70DRAFT_541366</name>
</gene>